<gene>
    <name evidence="1" type="ORF">J1N35_008110</name>
</gene>
<dbReference type="OrthoDB" id="10447948at2759"/>
<organism evidence="1 2">
    <name type="scientific">Gossypium stocksii</name>
    <dbReference type="NCBI Taxonomy" id="47602"/>
    <lineage>
        <taxon>Eukaryota</taxon>
        <taxon>Viridiplantae</taxon>
        <taxon>Streptophyta</taxon>
        <taxon>Embryophyta</taxon>
        <taxon>Tracheophyta</taxon>
        <taxon>Spermatophyta</taxon>
        <taxon>Magnoliopsida</taxon>
        <taxon>eudicotyledons</taxon>
        <taxon>Gunneridae</taxon>
        <taxon>Pentapetalae</taxon>
        <taxon>rosids</taxon>
        <taxon>malvids</taxon>
        <taxon>Malvales</taxon>
        <taxon>Malvaceae</taxon>
        <taxon>Malvoideae</taxon>
        <taxon>Gossypium</taxon>
    </lineage>
</organism>
<reference evidence="1 2" key="1">
    <citation type="journal article" date="2021" name="Plant Biotechnol. J.">
        <title>Multi-omics assisted identification of the key and species-specific regulatory components of drought-tolerant mechanisms in Gossypium stocksii.</title>
        <authorList>
            <person name="Yu D."/>
            <person name="Ke L."/>
            <person name="Zhang D."/>
            <person name="Wu Y."/>
            <person name="Sun Y."/>
            <person name="Mei J."/>
            <person name="Sun J."/>
            <person name="Sun Y."/>
        </authorList>
    </citation>
    <scope>NUCLEOTIDE SEQUENCE [LARGE SCALE GENOMIC DNA]</scope>
    <source>
        <strain evidence="2">cv. E1</strain>
        <tissue evidence="1">Leaf</tissue>
    </source>
</reference>
<dbReference type="Proteomes" id="UP000828251">
    <property type="component" value="Unassembled WGS sequence"/>
</dbReference>
<dbReference type="EMBL" id="JAIQCV010000003">
    <property type="protein sequence ID" value="KAH1114732.1"/>
    <property type="molecule type" value="Genomic_DNA"/>
</dbReference>
<comment type="caution">
    <text evidence="1">The sequence shown here is derived from an EMBL/GenBank/DDBJ whole genome shotgun (WGS) entry which is preliminary data.</text>
</comment>
<evidence type="ECO:0000313" key="2">
    <source>
        <dbReference type="Proteomes" id="UP000828251"/>
    </source>
</evidence>
<name>A0A9D4AE25_9ROSI</name>
<proteinExistence type="predicted"/>
<protein>
    <recommendedName>
        <fullName evidence="3">RNase H type-1 domain-containing protein</fullName>
    </recommendedName>
</protein>
<evidence type="ECO:0000313" key="1">
    <source>
        <dbReference type="EMBL" id="KAH1114732.1"/>
    </source>
</evidence>
<accession>A0A9D4AE25</accession>
<dbReference type="AlphaFoldDB" id="A0A9D4AE25"/>
<evidence type="ECO:0008006" key="3">
    <source>
        <dbReference type="Google" id="ProtNLM"/>
    </source>
</evidence>
<keyword evidence="2" id="KW-1185">Reference proteome</keyword>
<sequence>MRCAHVGKGLSTIGYRIKEILNLVHLDCNVSVFWAPRSCNKAASGLCKWALVKNCNKDFDMDYSVEIHDIILNDEIN</sequence>